<evidence type="ECO:0000256" key="7">
    <source>
        <dbReference type="ARBA" id="ARBA00039058"/>
    </source>
</evidence>
<comment type="similarity">
    <text evidence="6">Belongs to the acetyltransferase family. OlsB subfamily.</text>
</comment>
<dbReference type="InterPro" id="IPR045746">
    <property type="entry name" value="ACT14924-like_Acyltransf_dom"/>
</dbReference>
<evidence type="ECO:0000256" key="2">
    <source>
        <dbReference type="ARBA" id="ARBA00022516"/>
    </source>
</evidence>
<evidence type="ECO:0000256" key="5">
    <source>
        <dbReference type="ARBA" id="ARBA00023315"/>
    </source>
</evidence>
<evidence type="ECO:0000259" key="11">
    <source>
        <dbReference type="SMART" id="SM00563"/>
    </source>
</evidence>
<comment type="catalytic activity">
    <reaction evidence="10">
        <text>a (3R)-hydroxyacyl-[ACP] + L-ornithine = a lyso-ornithine lipid + holo-[ACP] + H(+)</text>
        <dbReference type="Rhea" id="RHEA:20633"/>
        <dbReference type="Rhea" id="RHEA-COMP:9685"/>
        <dbReference type="Rhea" id="RHEA-COMP:9945"/>
        <dbReference type="ChEBI" id="CHEBI:15378"/>
        <dbReference type="ChEBI" id="CHEBI:46911"/>
        <dbReference type="ChEBI" id="CHEBI:64479"/>
        <dbReference type="ChEBI" id="CHEBI:78827"/>
        <dbReference type="ChEBI" id="CHEBI:138482"/>
        <dbReference type="EC" id="2.3.2.30"/>
    </reaction>
    <physiologicalReaction direction="left-to-right" evidence="10">
        <dbReference type="Rhea" id="RHEA:20634"/>
    </physiologicalReaction>
</comment>
<evidence type="ECO:0000256" key="4">
    <source>
        <dbReference type="ARBA" id="ARBA00023098"/>
    </source>
</evidence>
<dbReference type="Gene3D" id="3.40.630.30">
    <property type="match status" value="1"/>
</dbReference>
<evidence type="ECO:0000313" key="12">
    <source>
        <dbReference type="EMBL" id="MBB3048021.1"/>
    </source>
</evidence>
<keyword evidence="2" id="KW-0444">Lipid biosynthesis</keyword>
<dbReference type="SUPFAM" id="SSF69593">
    <property type="entry name" value="Glycerol-3-phosphate (1)-acyltransferase"/>
    <property type="match status" value="1"/>
</dbReference>
<keyword evidence="4" id="KW-0443">Lipid metabolism</keyword>
<keyword evidence="5" id="KW-0012">Acyltransferase</keyword>
<evidence type="ECO:0000256" key="6">
    <source>
        <dbReference type="ARBA" id="ARBA00038095"/>
    </source>
</evidence>
<keyword evidence="3" id="KW-0808">Transferase</keyword>
<dbReference type="Pfam" id="PF19576">
    <property type="entry name" value="Acyltransf_2"/>
    <property type="match status" value="1"/>
</dbReference>
<feature type="domain" description="Phospholipid/glycerol acyltransferase" evidence="11">
    <location>
        <begin position="82"/>
        <end position="199"/>
    </location>
</feature>
<dbReference type="GO" id="GO:0043810">
    <property type="term" value="F:ornithine-acyl [acyl carrier protein] N-acyltransferase activity"/>
    <property type="evidence" value="ECO:0007669"/>
    <property type="project" value="UniProtKB-EC"/>
</dbReference>
<comment type="pathway">
    <text evidence="1">Lipid metabolism.</text>
</comment>
<dbReference type="GO" id="GO:0006629">
    <property type="term" value="P:lipid metabolic process"/>
    <property type="evidence" value="ECO:0007669"/>
    <property type="project" value="UniProtKB-KW"/>
</dbReference>
<evidence type="ECO:0000313" key="13">
    <source>
        <dbReference type="Proteomes" id="UP000537130"/>
    </source>
</evidence>
<dbReference type="InterPro" id="IPR052351">
    <property type="entry name" value="Ornithine_N-alpha-AT"/>
</dbReference>
<reference evidence="12 13" key="1">
    <citation type="submission" date="2020-08" db="EMBL/GenBank/DDBJ databases">
        <title>Genomic Encyclopedia of Type Strains, Phase III (KMG-III): the genomes of soil and plant-associated and newly described type strains.</title>
        <authorList>
            <person name="Whitman W."/>
        </authorList>
    </citation>
    <scope>NUCLEOTIDE SEQUENCE [LARGE SCALE GENOMIC DNA]</scope>
    <source>
        <strain evidence="12 13">CECT 8654</strain>
    </source>
</reference>
<dbReference type="Pfam" id="PF13444">
    <property type="entry name" value="Acetyltransf_5"/>
    <property type="match status" value="1"/>
</dbReference>
<comment type="caution">
    <text evidence="12">The sequence shown here is derived from an EMBL/GenBank/DDBJ whole genome shotgun (WGS) entry which is preliminary data.</text>
</comment>
<evidence type="ECO:0000256" key="3">
    <source>
        <dbReference type="ARBA" id="ARBA00022679"/>
    </source>
</evidence>
<dbReference type="SUPFAM" id="SSF55729">
    <property type="entry name" value="Acyl-CoA N-acyltransferases (Nat)"/>
    <property type="match status" value="1"/>
</dbReference>
<dbReference type="EMBL" id="JACHWY010000002">
    <property type="protein sequence ID" value="MBB3048021.1"/>
    <property type="molecule type" value="Genomic_DNA"/>
</dbReference>
<evidence type="ECO:0000256" key="1">
    <source>
        <dbReference type="ARBA" id="ARBA00005189"/>
    </source>
</evidence>
<dbReference type="EC" id="2.3.2.30" evidence="7"/>
<evidence type="ECO:0000256" key="9">
    <source>
        <dbReference type="ARBA" id="ARBA00045724"/>
    </source>
</evidence>
<evidence type="ECO:0000256" key="8">
    <source>
        <dbReference type="ARBA" id="ARBA00039866"/>
    </source>
</evidence>
<name>A0A7W4W5U4_9GAMM</name>
<sequence>MICVDSVVKERFPAIAEKHPHIRSTLVTLFRYLFHESEFKQFERDYPHLVGIDFVDKALEYFDFDYSIKAWERERIPVSGKVVIVANHPIGSLDGLALLKMLSEIRPDVKVVANELLYSLKPLRPLLLPVDNMNGNTPKQNLKNIEGHLNEGGALIIFPAGEVSRLGPTGVKDSRWRTGFLRFASKTSAPILPVHVNARNSLFFYALSLLAKPISTLWLIREMFKQHHRSARLTIGPIVETASYESLPLTPRAKAQLFRRHVYKLGARQQRGEKHFMPQMQSVAHPEDRRLLRQALRSSERLGTTCDGMEIFCFRASGDSVIMRELGRLREISFRAVGEGTGNRRDTDIYDTYYDHILLWDDNQLELVGAYRLARCAALNADQTLYTSTLFNFSDQAAPYLQQGVELGRSFVQPQYWGKAALDYLWQGVGAYLSRYPDVRYLFGPVSISNELPSGARELLVEFYRKHFPPASDWAIAKLPYAPGTGNTFEGRDYSQEFIELKARLAEMGASVPPLYKQYSELCETGGVQFAAYNIDPDFADCVDGLVLVDISKMKPARRKRYLGASTITTTAS</sequence>
<dbReference type="InterPro" id="IPR002123">
    <property type="entry name" value="Plipid/glycerol_acylTrfase"/>
</dbReference>
<dbReference type="PANTHER" id="PTHR37323">
    <property type="entry name" value="GCN5-RELATED N-ACETYLTRANSFERASE"/>
    <property type="match status" value="1"/>
</dbReference>
<dbReference type="Proteomes" id="UP000537130">
    <property type="component" value="Unassembled WGS sequence"/>
</dbReference>
<dbReference type="InterPro" id="IPR016181">
    <property type="entry name" value="Acyl_CoA_acyltransferase"/>
</dbReference>
<comment type="function">
    <text evidence="9">Catalyzes the first step in the biosynthesis of ornithine lipids, which are phosphorus-free membrane lipids. Catalyzes the 3-hydroxyacyl-acyl carrier protein-dependent acylation of ornithine to form lyso-ornithine lipid (LOL).</text>
</comment>
<accession>A0A7W4W5U4</accession>
<organism evidence="12 13">
    <name type="scientific">Litorivivens lipolytica</name>
    <dbReference type="NCBI Taxonomy" id="1524264"/>
    <lineage>
        <taxon>Bacteria</taxon>
        <taxon>Pseudomonadati</taxon>
        <taxon>Pseudomonadota</taxon>
        <taxon>Gammaproteobacteria</taxon>
        <taxon>Litorivivens</taxon>
    </lineage>
</organism>
<proteinExistence type="inferred from homology"/>
<dbReference type="PANTHER" id="PTHR37323:SF1">
    <property type="entry name" value="L-ORNITHINE N(ALPHA)-ACYLTRANSFERASE"/>
    <property type="match status" value="1"/>
</dbReference>
<gene>
    <name evidence="12" type="ORF">FHR99_002287</name>
</gene>
<protein>
    <recommendedName>
        <fullName evidence="8">L-ornithine N(alpha)-acyltransferase</fullName>
        <ecNumber evidence="7">2.3.2.30</ecNumber>
    </recommendedName>
</protein>
<dbReference type="AlphaFoldDB" id="A0A7W4W5U4"/>
<dbReference type="RefSeq" id="WP_183410774.1">
    <property type="nucleotide sequence ID" value="NZ_JACHWY010000002.1"/>
</dbReference>
<dbReference type="SMART" id="SM00563">
    <property type="entry name" value="PlsC"/>
    <property type="match status" value="1"/>
</dbReference>
<keyword evidence="13" id="KW-1185">Reference proteome</keyword>
<evidence type="ECO:0000256" key="10">
    <source>
        <dbReference type="ARBA" id="ARBA00047785"/>
    </source>
</evidence>